<dbReference type="RefSeq" id="WP_093925328.1">
    <property type="nucleotide sequence ID" value="NZ_FOMW01000020.1"/>
</dbReference>
<accession>A0A1I2G6J2</accession>
<reference evidence="2 3" key="1">
    <citation type="submission" date="2016-10" db="EMBL/GenBank/DDBJ databases">
        <authorList>
            <person name="de Groot N.N."/>
        </authorList>
    </citation>
    <scope>NUCLEOTIDE SEQUENCE [LARGE SCALE GENOMIC DNA]</scope>
    <source>
        <strain evidence="2 3">DSM 11443</strain>
    </source>
</reference>
<dbReference type="SUPFAM" id="SSF56770">
    <property type="entry name" value="HydA/Nqo6-like"/>
    <property type="match status" value="1"/>
</dbReference>
<gene>
    <name evidence="2" type="ORF">SAMN04488523_12019</name>
</gene>
<dbReference type="AlphaFoldDB" id="A0A1I2G6J2"/>
<dbReference type="OrthoDB" id="6178681at2"/>
<protein>
    <submittedName>
        <fullName evidence="2">Uncharacterized protein</fullName>
    </submittedName>
</protein>
<dbReference type="Proteomes" id="UP000198977">
    <property type="component" value="Unassembled WGS sequence"/>
</dbReference>
<organism evidence="2 3">
    <name type="scientific">Sulfitobacter brevis</name>
    <dbReference type="NCBI Taxonomy" id="74348"/>
    <lineage>
        <taxon>Bacteria</taxon>
        <taxon>Pseudomonadati</taxon>
        <taxon>Pseudomonadota</taxon>
        <taxon>Alphaproteobacteria</taxon>
        <taxon>Rhodobacterales</taxon>
        <taxon>Roseobacteraceae</taxon>
        <taxon>Sulfitobacter</taxon>
    </lineage>
</organism>
<name>A0A1I2G6J2_9RHOB</name>
<dbReference type="STRING" id="74348.SAMN04488523_12019"/>
<feature type="compositionally biased region" description="Basic and acidic residues" evidence="1">
    <location>
        <begin position="320"/>
        <end position="338"/>
    </location>
</feature>
<keyword evidence="3" id="KW-1185">Reference proteome</keyword>
<evidence type="ECO:0000313" key="3">
    <source>
        <dbReference type="Proteomes" id="UP000198977"/>
    </source>
</evidence>
<proteinExistence type="predicted"/>
<feature type="region of interest" description="Disordered" evidence="1">
    <location>
        <begin position="110"/>
        <end position="137"/>
    </location>
</feature>
<feature type="region of interest" description="Disordered" evidence="1">
    <location>
        <begin position="318"/>
        <end position="338"/>
    </location>
</feature>
<evidence type="ECO:0000313" key="2">
    <source>
        <dbReference type="EMBL" id="SFF13334.1"/>
    </source>
</evidence>
<sequence>MAKLASQAPVPVFVAQGDDAPAETARLCLNSTLTIVETPRAAAILLVAGTIPASLIPNLHRLHDQLPHPRATVFWQAEPTDLLSEAVTVRNDDNLVSVLTDTRSSLLSGSHGTEADLLPDAPPNEWRGVGSHGQGGKGMMGGTPYGRPMAMTAADFRDGLELDAYTADFGPFLPMFPPGLVLTLTLQGDVIQKVSVVHLPFAGEGNAGAALLRLLGLPALAKRLLRGPSDDADFKRLIRLSGVRAAIPPGLGCAPNGSDVRERFERLTTDPGNPSKVHVDGVGLGDLLIGLEWHEAMLVLNSFDDESLRAICANTSSPELEEKNGDSMDHEGHAGHMS</sequence>
<dbReference type="EMBL" id="FOMW01000020">
    <property type="protein sequence ID" value="SFF13334.1"/>
    <property type="molecule type" value="Genomic_DNA"/>
</dbReference>
<evidence type="ECO:0000256" key="1">
    <source>
        <dbReference type="SAM" id="MobiDB-lite"/>
    </source>
</evidence>